<accession>A0A8D0DU25</accession>
<sequence length="79" mass="9165">MPIMSFSCLLPFCTASAGPAMKFSTSRPGKYGLLLCLQEGCLLRRTVEYFSDCFALCMEIFRNQYKMYNWKKCRRGQPE</sequence>
<feature type="signal peptide" evidence="1">
    <location>
        <begin position="1"/>
        <end position="15"/>
    </location>
</feature>
<evidence type="ECO:0008006" key="4">
    <source>
        <dbReference type="Google" id="ProtNLM"/>
    </source>
</evidence>
<evidence type="ECO:0000313" key="3">
    <source>
        <dbReference type="Proteomes" id="UP000694421"/>
    </source>
</evidence>
<keyword evidence="1" id="KW-0732">Signal</keyword>
<proteinExistence type="predicted"/>
<protein>
    <recommendedName>
        <fullName evidence="4">Secreted protein</fullName>
    </recommendedName>
</protein>
<organism evidence="2 3">
    <name type="scientific">Salvator merianae</name>
    <name type="common">Argentine black and white tegu</name>
    <name type="synonym">Tupinambis merianae</name>
    <dbReference type="NCBI Taxonomy" id="96440"/>
    <lineage>
        <taxon>Eukaryota</taxon>
        <taxon>Metazoa</taxon>
        <taxon>Chordata</taxon>
        <taxon>Craniata</taxon>
        <taxon>Vertebrata</taxon>
        <taxon>Euteleostomi</taxon>
        <taxon>Lepidosauria</taxon>
        <taxon>Squamata</taxon>
        <taxon>Bifurcata</taxon>
        <taxon>Unidentata</taxon>
        <taxon>Episquamata</taxon>
        <taxon>Laterata</taxon>
        <taxon>Teiioidea</taxon>
        <taxon>Teiidae</taxon>
        <taxon>Salvator</taxon>
    </lineage>
</organism>
<evidence type="ECO:0000256" key="1">
    <source>
        <dbReference type="SAM" id="SignalP"/>
    </source>
</evidence>
<reference evidence="2" key="1">
    <citation type="submission" date="2025-08" db="UniProtKB">
        <authorList>
            <consortium name="Ensembl"/>
        </authorList>
    </citation>
    <scope>IDENTIFICATION</scope>
</reference>
<dbReference type="AlphaFoldDB" id="A0A8D0DU25"/>
<feature type="chain" id="PRO_5045113608" description="Secreted protein" evidence="1">
    <location>
        <begin position="16"/>
        <end position="79"/>
    </location>
</feature>
<name>A0A8D0DU25_SALMN</name>
<evidence type="ECO:0000313" key="2">
    <source>
        <dbReference type="Ensembl" id="ENSSMRP00000021789.1"/>
    </source>
</evidence>
<dbReference type="Ensembl" id="ENSSMRT00000025517.1">
    <property type="protein sequence ID" value="ENSSMRP00000021789.1"/>
    <property type="gene ID" value="ENSSMRG00000016954.1"/>
</dbReference>
<reference evidence="2" key="2">
    <citation type="submission" date="2025-09" db="UniProtKB">
        <authorList>
            <consortium name="Ensembl"/>
        </authorList>
    </citation>
    <scope>IDENTIFICATION</scope>
</reference>
<dbReference type="Proteomes" id="UP000694421">
    <property type="component" value="Unplaced"/>
</dbReference>
<keyword evidence="3" id="KW-1185">Reference proteome</keyword>